<dbReference type="Proteomes" id="UP000265427">
    <property type="component" value="Unassembled WGS sequence"/>
</dbReference>
<evidence type="ECO:0000313" key="3">
    <source>
        <dbReference type="EMBL" id="RHY53756.1"/>
    </source>
</evidence>
<evidence type="ECO:0000313" key="2">
    <source>
        <dbReference type="EMBL" id="RHY06977.1"/>
    </source>
</evidence>
<name>A0A397AMW4_APHAT</name>
<evidence type="ECO:0000313" key="5">
    <source>
        <dbReference type="EMBL" id="RQM23007.1"/>
    </source>
</evidence>
<dbReference type="Proteomes" id="UP000286510">
    <property type="component" value="Unassembled WGS sequence"/>
</dbReference>
<dbReference type="EMBL" id="QUTB01005724">
    <property type="protein sequence ID" value="RHY53756.1"/>
    <property type="molecule type" value="Genomic_DNA"/>
</dbReference>
<evidence type="ECO:0000313" key="6">
    <source>
        <dbReference type="Proteomes" id="UP000265427"/>
    </source>
</evidence>
<comment type="caution">
    <text evidence="2">The sequence shown here is derived from an EMBL/GenBank/DDBJ whole genome shotgun (WGS) entry which is preliminary data.</text>
</comment>
<dbReference type="AlphaFoldDB" id="A0A397AMW4"/>
<sequence length="188" mass="22164">MSRNQDGSGGPTTRLPDIYASPGNVGVQIDSYRTKDLFNRPRSNKFTTAFQGHMYEDHTLKNAKRMLARELQRCVKREDDQRVKKLAEYQMQRLEAKVQLDERRKHREYLRRQRAWERQQAMKAASQLALEHSSAVQIQARHRGWRVRRALARQTEAATAIQSNLRRYRAQHQYTLQKLAHRDLQVGP</sequence>
<reference evidence="5 8" key="1">
    <citation type="submission" date="2018-07" db="EMBL/GenBank/DDBJ databases">
        <title>Annotation of Aphanomyces astaci genome assembly.</title>
        <authorList>
            <person name="Studholme D.J."/>
        </authorList>
    </citation>
    <scope>NUCLEOTIDE SEQUENCE [LARGE SCALE GENOMIC DNA]</scope>
    <source>
        <strain evidence="5">Pc</strain>
    </source>
</reference>
<accession>A0A397AMW4</accession>
<evidence type="ECO:0000313" key="4">
    <source>
        <dbReference type="EMBL" id="RHZ06293.1"/>
    </source>
</evidence>
<dbReference type="Proteomes" id="UP000284702">
    <property type="component" value="Unassembled WGS sequence"/>
</dbReference>
<dbReference type="Proteomes" id="UP000283543">
    <property type="component" value="Unassembled WGS sequence"/>
</dbReference>
<gene>
    <name evidence="5" type="ORF">B5M09_006886</name>
    <name evidence="4" type="ORF">DYB26_007244</name>
    <name evidence="3" type="ORF">DYB34_002984</name>
    <name evidence="2" type="ORF">DYB36_003186</name>
</gene>
<dbReference type="Pfam" id="PF00612">
    <property type="entry name" value="IQ"/>
    <property type="match status" value="2"/>
</dbReference>
<evidence type="ECO:0000313" key="8">
    <source>
        <dbReference type="Proteomes" id="UP000284702"/>
    </source>
</evidence>
<dbReference type="EMBL" id="MZMZ02003056">
    <property type="protein sequence ID" value="RQM23007.1"/>
    <property type="molecule type" value="Genomic_DNA"/>
</dbReference>
<dbReference type="Gene3D" id="1.20.5.190">
    <property type="match status" value="1"/>
</dbReference>
<dbReference type="SMART" id="SM00015">
    <property type="entry name" value="IQ"/>
    <property type="match status" value="2"/>
</dbReference>
<protein>
    <submittedName>
        <fullName evidence="2">Uncharacterized protein</fullName>
    </submittedName>
</protein>
<dbReference type="PROSITE" id="PS50096">
    <property type="entry name" value="IQ"/>
    <property type="match status" value="2"/>
</dbReference>
<dbReference type="VEuPathDB" id="FungiDB:H257_01980"/>
<proteinExistence type="predicted"/>
<dbReference type="EMBL" id="QUTF01016619">
    <property type="protein sequence ID" value="RHZ06293.1"/>
    <property type="molecule type" value="Genomic_DNA"/>
</dbReference>
<evidence type="ECO:0000313" key="9">
    <source>
        <dbReference type="Proteomes" id="UP000286510"/>
    </source>
</evidence>
<dbReference type="InterPro" id="IPR027417">
    <property type="entry name" value="P-loop_NTPase"/>
</dbReference>
<organism evidence="2 6">
    <name type="scientific">Aphanomyces astaci</name>
    <name type="common">Crayfish plague agent</name>
    <dbReference type="NCBI Taxonomy" id="112090"/>
    <lineage>
        <taxon>Eukaryota</taxon>
        <taxon>Sar</taxon>
        <taxon>Stramenopiles</taxon>
        <taxon>Oomycota</taxon>
        <taxon>Saprolegniomycetes</taxon>
        <taxon>Saprolegniales</taxon>
        <taxon>Verrucalvaceae</taxon>
        <taxon>Aphanomyces</taxon>
    </lineage>
</organism>
<keyword evidence="8" id="KW-1185">Reference proteome</keyword>
<dbReference type="EMBL" id="QUSZ01006103">
    <property type="protein sequence ID" value="RHY06977.1"/>
    <property type="molecule type" value="Genomic_DNA"/>
</dbReference>
<dbReference type="SUPFAM" id="SSF52540">
    <property type="entry name" value="P-loop containing nucleoside triphosphate hydrolases"/>
    <property type="match status" value="1"/>
</dbReference>
<feature type="region of interest" description="Disordered" evidence="1">
    <location>
        <begin position="1"/>
        <end position="20"/>
    </location>
</feature>
<reference evidence="6 7" key="2">
    <citation type="submission" date="2018-08" db="EMBL/GenBank/DDBJ databases">
        <title>Aphanomyces genome sequencing and annotation.</title>
        <authorList>
            <person name="Minardi D."/>
            <person name="Oidtmann B."/>
            <person name="Van Der Giezen M."/>
            <person name="Studholme D.J."/>
        </authorList>
    </citation>
    <scope>NUCLEOTIDE SEQUENCE [LARGE SCALE GENOMIC DNA]</scope>
    <source>
        <strain evidence="4 9">FDL457</strain>
        <strain evidence="2 6">Kv</strain>
        <strain evidence="3 7">Si</strain>
    </source>
</reference>
<evidence type="ECO:0000256" key="1">
    <source>
        <dbReference type="SAM" id="MobiDB-lite"/>
    </source>
</evidence>
<evidence type="ECO:0000313" key="7">
    <source>
        <dbReference type="Proteomes" id="UP000283543"/>
    </source>
</evidence>
<dbReference type="InterPro" id="IPR000048">
    <property type="entry name" value="IQ_motif_EF-hand-BS"/>
</dbReference>